<feature type="transmembrane region" description="Helical" evidence="6">
    <location>
        <begin position="223"/>
        <end position="243"/>
    </location>
</feature>
<evidence type="ECO:0000313" key="8">
    <source>
        <dbReference type="EMBL" id="QSM61339.1"/>
    </source>
</evidence>
<name>A0A899NE48_ECOLX</name>
<feature type="compositionally biased region" description="Gly residues" evidence="5">
    <location>
        <begin position="402"/>
        <end position="439"/>
    </location>
</feature>
<dbReference type="Pfam" id="PF04610">
    <property type="entry name" value="TrbL"/>
    <property type="match status" value="1"/>
</dbReference>
<reference evidence="8" key="1">
    <citation type="journal article" name="Environ. Pollut.">
        <title>Investigating the effects of municipal and hospital wastewaters on horizontal gene transfer.</title>
        <authorList>
            <person name="Hutinel M."/>
            <person name="Fick J."/>
            <person name="Larsson D.G.J."/>
            <person name="Flach C.F."/>
        </authorList>
    </citation>
    <scope>NUCLEOTIDE SEQUENCE</scope>
    <source>
        <strain evidence="8">CV601</strain>
    </source>
</reference>
<dbReference type="EMBL" id="MW574938">
    <property type="protein sequence ID" value="QSM61339.1"/>
    <property type="molecule type" value="Genomic_DNA"/>
</dbReference>
<feature type="transmembrane region" description="Helical" evidence="6">
    <location>
        <begin position="264"/>
        <end position="281"/>
    </location>
</feature>
<dbReference type="RefSeq" id="WP_209279611.1">
    <property type="nucleotide sequence ID" value="NZ_MW574938.1"/>
</dbReference>
<dbReference type="AlphaFoldDB" id="A0A899NE48"/>
<feature type="compositionally biased region" description="Gly residues" evidence="5">
    <location>
        <begin position="570"/>
        <end position="580"/>
    </location>
</feature>
<evidence type="ECO:0000256" key="3">
    <source>
        <dbReference type="ARBA" id="ARBA00022989"/>
    </source>
</evidence>
<feature type="compositionally biased region" description="Gly residues" evidence="5">
    <location>
        <begin position="452"/>
        <end position="463"/>
    </location>
</feature>
<feature type="region of interest" description="Disordered" evidence="5">
    <location>
        <begin position="549"/>
        <end position="611"/>
    </location>
</feature>
<feature type="transmembrane region" description="Helical" evidence="6">
    <location>
        <begin position="287"/>
        <end position="315"/>
    </location>
</feature>
<protein>
    <recommendedName>
        <fullName evidence="9">P-type conjugative transfer protein TrbL</fullName>
    </recommendedName>
</protein>
<gene>
    <name evidence="8" type="ORF">LDMDHDEC_00162</name>
</gene>
<evidence type="ECO:0008006" key="9">
    <source>
        <dbReference type="Google" id="ProtNLM"/>
    </source>
</evidence>
<keyword evidence="3 6" id="KW-1133">Transmembrane helix</keyword>
<evidence type="ECO:0000256" key="6">
    <source>
        <dbReference type="SAM" id="Phobius"/>
    </source>
</evidence>
<comment type="subcellular location">
    <subcellularLocation>
        <location evidence="1">Membrane</location>
        <topology evidence="1">Multi-pass membrane protein</topology>
    </subcellularLocation>
</comment>
<accession>A0A899NE48</accession>
<evidence type="ECO:0000256" key="1">
    <source>
        <dbReference type="ARBA" id="ARBA00004141"/>
    </source>
</evidence>
<geneLocation type="plasmid" evidence="8">
    <name>pTE_C_3</name>
</geneLocation>
<evidence type="ECO:0000256" key="7">
    <source>
        <dbReference type="SAM" id="SignalP"/>
    </source>
</evidence>
<evidence type="ECO:0000256" key="5">
    <source>
        <dbReference type="SAM" id="MobiDB-lite"/>
    </source>
</evidence>
<organism evidence="8">
    <name type="scientific">Escherichia coli</name>
    <dbReference type="NCBI Taxonomy" id="562"/>
    <lineage>
        <taxon>Bacteria</taxon>
        <taxon>Pseudomonadati</taxon>
        <taxon>Pseudomonadota</taxon>
        <taxon>Gammaproteobacteria</taxon>
        <taxon>Enterobacterales</taxon>
        <taxon>Enterobacteriaceae</taxon>
        <taxon>Escherichia</taxon>
    </lineage>
</organism>
<evidence type="ECO:0000256" key="4">
    <source>
        <dbReference type="ARBA" id="ARBA00023136"/>
    </source>
</evidence>
<keyword evidence="8" id="KW-0614">Plasmid</keyword>
<feature type="transmembrane region" description="Helical" evidence="6">
    <location>
        <begin position="50"/>
        <end position="76"/>
    </location>
</feature>
<dbReference type="GO" id="GO:0030255">
    <property type="term" value="P:protein secretion by the type IV secretion system"/>
    <property type="evidence" value="ECO:0007669"/>
    <property type="project" value="InterPro"/>
</dbReference>
<feature type="transmembrane region" description="Helical" evidence="6">
    <location>
        <begin position="191"/>
        <end position="211"/>
    </location>
</feature>
<dbReference type="NCBIfam" id="TIGR02783">
    <property type="entry name" value="TrbL_P"/>
    <property type="match status" value="1"/>
</dbReference>
<keyword evidence="2 6" id="KW-0812">Transmembrane</keyword>
<proteinExistence type="predicted"/>
<feature type="signal peptide" evidence="7">
    <location>
        <begin position="1"/>
        <end position="26"/>
    </location>
</feature>
<feature type="compositionally biased region" description="Gly residues" evidence="5">
    <location>
        <begin position="358"/>
        <end position="390"/>
    </location>
</feature>
<feature type="compositionally biased region" description="Low complexity" evidence="5">
    <location>
        <begin position="440"/>
        <end position="451"/>
    </location>
</feature>
<feature type="transmembrane region" description="Helical" evidence="6">
    <location>
        <begin position="88"/>
        <end position="107"/>
    </location>
</feature>
<feature type="region of interest" description="Disordered" evidence="5">
    <location>
        <begin position="358"/>
        <end position="479"/>
    </location>
</feature>
<feature type="chain" id="PRO_5032297405" description="P-type conjugative transfer protein TrbL" evidence="7">
    <location>
        <begin position="27"/>
        <end position="643"/>
    </location>
</feature>
<feature type="transmembrane region" description="Helical" evidence="6">
    <location>
        <begin position="327"/>
        <end position="347"/>
    </location>
</feature>
<keyword evidence="4 6" id="KW-0472">Membrane</keyword>
<feature type="transmembrane region" description="Helical" evidence="6">
    <location>
        <begin position="166"/>
        <end position="186"/>
    </location>
</feature>
<sequence>MKNRSAWFAIAAAVVVLLIAAPDAFAGTPGNANVGFYDDILRRFQSAATGWQSVITNAASWLFWTLVVISMVWTFGMMALRKADIGEFFAEFVRFTIFTGFFWWLLINGPNFAVSIMQSLSQLGASAGGLPSTPGQLGITPSGIVDIGFKIFGQIIDNMSFWPNKFHLSLMGGLMGLGILVMLCLIGINMLLLLVSAWFLAYAGIFFLGFGGSRWTSDMAINYYKTVLGLAVQILAMVLLIAIGKTFLDQYYATLQADISATNLKSMAALLMACVVLLALTSRIPPLLAGIITGAAVGGGGVGSMVGAGTLAAAAGMAGAAVATGGAALAAGGAAAAGGAQAVMAAFSKASENASSGGGGGDLMSAFSGGGGDDGGGDDGGGGGGGGDEAGTGDTPFAQAAGFGGGGGDGGGGGGDTSTGGGADSSGGDGGGKSGGGKAASGDKTASAGGAQSSGGGKSGGGTSSSSGDDTGGASSGGGAAAAAGGGFLASAAKAGRITADAGGILAKAAGSVAKAKAAGIKDSAMARIAETTGGKMAAAIKASGAGAASGGDAGAGAAPSAGSEFTGNNLGGDGGGGDGWINQTGGFSELSEADQAQAMESHAEWQAKSEGNTFGVEDYVSYVQERQQERNAEAASFVNKKA</sequence>
<dbReference type="InterPro" id="IPR014150">
    <property type="entry name" value="Conjugal_tfr_TrbL"/>
</dbReference>
<dbReference type="InterPro" id="IPR007688">
    <property type="entry name" value="Conjugal_tfr_TrbL/VirB6"/>
</dbReference>
<keyword evidence="7" id="KW-0732">Signal</keyword>
<dbReference type="GO" id="GO:0016020">
    <property type="term" value="C:membrane"/>
    <property type="evidence" value="ECO:0007669"/>
    <property type="project" value="UniProtKB-SubCell"/>
</dbReference>
<evidence type="ECO:0000256" key="2">
    <source>
        <dbReference type="ARBA" id="ARBA00022692"/>
    </source>
</evidence>
<feature type="compositionally biased region" description="Gly residues" evidence="5">
    <location>
        <begin position="470"/>
        <end position="479"/>
    </location>
</feature>